<organism evidence="4 5">
    <name type="scientific">Forsythia ovata</name>
    <dbReference type="NCBI Taxonomy" id="205694"/>
    <lineage>
        <taxon>Eukaryota</taxon>
        <taxon>Viridiplantae</taxon>
        <taxon>Streptophyta</taxon>
        <taxon>Embryophyta</taxon>
        <taxon>Tracheophyta</taxon>
        <taxon>Spermatophyta</taxon>
        <taxon>Magnoliopsida</taxon>
        <taxon>eudicotyledons</taxon>
        <taxon>Gunneridae</taxon>
        <taxon>Pentapetalae</taxon>
        <taxon>asterids</taxon>
        <taxon>lamiids</taxon>
        <taxon>Lamiales</taxon>
        <taxon>Oleaceae</taxon>
        <taxon>Forsythieae</taxon>
        <taxon>Forsythia</taxon>
    </lineage>
</organism>
<evidence type="ECO:0000256" key="1">
    <source>
        <dbReference type="ARBA" id="ARBA00022737"/>
    </source>
</evidence>
<evidence type="ECO:0000313" key="4">
    <source>
        <dbReference type="EMBL" id="KAL2510026.1"/>
    </source>
</evidence>
<dbReference type="Gene3D" id="1.25.40.20">
    <property type="entry name" value="Ankyrin repeat-containing domain"/>
    <property type="match status" value="1"/>
</dbReference>
<dbReference type="EMBL" id="JBFOLJ010000009">
    <property type="protein sequence ID" value="KAL2510026.1"/>
    <property type="molecule type" value="Genomic_DNA"/>
</dbReference>
<evidence type="ECO:0000256" key="3">
    <source>
        <dbReference type="PROSITE-ProRule" id="PRU00023"/>
    </source>
</evidence>
<evidence type="ECO:0000256" key="2">
    <source>
        <dbReference type="ARBA" id="ARBA00023043"/>
    </source>
</evidence>
<dbReference type="AlphaFoldDB" id="A0ABD1TBH6"/>
<protein>
    <submittedName>
        <fullName evidence="4">E3 ubiquitin-protein ligase</fullName>
    </submittedName>
</protein>
<comment type="caution">
    <text evidence="4">The sequence shown here is derived from an EMBL/GenBank/DDBJ whole genome shotgun (WGS) entry which is preliminary data.</text>
</comment>
<evidence type="ECO:0000313" key="5">
    <source>
        <dbReference type="Proteomes" id="UP001604277"/>
    </source>
</evidence>
<dbReference type="Pfam" id="PF12796">
    <property type="entry name" value="Ank_2"/>
    <property type="match status" value="1"/>
</dbReference>
<proteinExistence type="predicted"/>
<dbReference type="PANTHER" id="PTHR24198:SF165">
    <property type="entry name" value="ANKYRIN REPEAT-CONTAINING PROTEIN-RELATED"/>
    <property type="match status" value="1"/>
</dbReference>
<name>A0ABD1TBH6_9LAMI</name>
<dbReference type="PROSITE" id="PS50297">
    <property type="entry name" value="ANK_REP_REGION"/>
    <property type="match status" value="1"/>
</dbReference>
<gene>
    <name evidence="4" type="ORF">Fot_33673</name>
</gene>
<feature type="repeat" description="ANK" evidence="3">
    <location>
        <begin position="33"/>
        <end position="65"/>
    </location>
</feature>
<keyword evidence="2 3" id="KW-0040">ANK repeat</keyword>
<keyword evidence="5" id="KW-1185">Reference proteome</keyword>
<dbReference type="InterPro" id="IPR002110">
    <property type="entry name" value="Ankyrin_rpt"/>
</dbReference>
<dbReference type="SMART" id="SM00248">
    <property type="entry name" value="ANK"/>
    <property type="match status" value="2"/>
</dbReference>
<dbReference type="PANTHER" id="PTHR24198">
    <property type="entry name" value="ANKYRIN REPEAT AND PROTEIN KINASE DOMAIN-CONTAINING PROTEIN"/>
    <property type="match status" value="1"/>
</dbReference>
<keyword evidence="1" id="KW-0677">Repeat</keyword>
<dbReference type="SUPFAM" id="SSF48403">
    <property type="entry name" value="Ankyrin repeat"/>
    <property type="match status" value="1"/>
</dbReference>
<dbReference type="Proteomes" id="UP001604277">
    <property type="component" value="Unassembled WGS sequence"/>
</dbReference>
<reference evidence="5" key="1">
    <citation type="submission" date="2024-07" db="EMBL/GenBank/DDBJ databases">
        <title>Two chromosome-level genome assemblies of Korean endemic species Abeliophyllum distichum and Forsythia ovata (Oleaceae).</title>
        <authorList>
            <person name="Jang H."/>
        </authorList>
    </citation>
    <scope>NUCLEOTIDE SEQUENCE [LARGE SCALE GENOMIC DNA]</scope>
</reference>
<accession>A0ABD1TBH6</accession>
<dbReference type="PROSITE" id="PS50088">
    <property type="entry name" value="ANK_REPEAT"/>
    <property type="match status" value="1"/>
</dbReference>
<sequence>MDEKTFDKLANGQIEILSMLLDRSVNPDLLNRYKQTPLMLAAMHGKISCVKKLIEAGANILMFDSLNGRTCLHYAAYYGHSGCLQAIFPTARTSHVAVSCAIAIYLVQHFLPLRIYRSAIYCTMNLGTLSI</sequence>
<dbReference type="InterPro" id="IPR036770">
    <property type="entry name" value="Ankyrin_rpt-contain_sf"/>
</dbReference>